<sequence length="143" mass="17080">MKIYYIPEINIYNIKLNNLNISKSYIQKKFLTPYGQTLYIKNKFLKQKQIIHSSNKINNFLDNLTLLVNDIEWKTVSHINDITDEHELLEIKIHEIKLNKESKTILKIEYIDDNIVDFYFVSNNESNTIFFKNDISSFVKMLI</sequence>
<organism evidence="1">
    <name type="scientific">viral metagenome</name>
    <dbReference type="NCBI Taxonomy" id="1070528"/>
    <lineage>
        <taxon>unclassified sequences</taxon>
        <taxon>metagenomes</taxon>
        <taxon>organismal metagenomes</taxon>
    </lineage>
</organism>
<proteinExistence type="predicted"/>
<reference evidence="1" key="1">
    <citation type="journal article" date="2020" name="Nature">
        <title>Giant virus diversity and host interactions through global metagenomics.</title>
        <authorList>
            <person name="Schulz F."/>
            <person name="Roux S."/>
            <person name="Paez-Espino D."/>
            <person name="Jungbluth S."/>
            <person name="Walsh D.A."/>
            <person name="Denef V.J."/>
            <person name="McMahon K.D."/>
            <person name="Konstantinidis K.T."/>
            <person name="Eloe-Fadrosh E.A."/>
            <person name="Kyrpides N.C."/>
            <person name="Woyke T."/>
        </authorList>
    </citation>
    <scope>NUCLEOTIDE SEQUENCE</scope>
    <source>
        <strain evidence="1">GVMAG-M-3300020185-18</strain>
    </source>
</reference>
<dbReference type="EMBL" id="MN739321">
    <property type="protein sequence ID" value="QHS98714.1"/>
    <property type="molecule type" value="Genomic_DNA"/>
</dbReference>
<evidence type="ECO:0000313" key="1">
    <source>
        <dbReference type="EMBL" id="QHS98714.1"/>
    </source>
</evidence>
<name>A0A6C0C4L3_9ZZZZ</name>
<protein>
    <submittedName>
        <fullName evidence="1">Uncharacterized protein</fullName>
    </submittedName>
</protein>
<accession>A0A6C0C4L3</accession>
<dbReference type="AlphaFoldDB" id="A0A6C0C4L3"/>